<dbReference type="Pfam" id="PF00890">
    <property type="entry name" value="FAD_binding_2"/>
    <property type="match status" value="1"/>
</dbReference>
<dbReference type="GO" id="GO:0008168">
    <property type="term" value="F:methyltransferase activity"/>
    <property type="evidence" value="ECO:0007669"/>
    <property type="project" value="UniProtKB-KW"/>
</dbReference>
<dbReference type="PRINTS" id="PR00411">
    <property type="entry name" value="PNDRDTASEI"/>
</dbReference>
<keyword evidence="6" id="KW-0489">Methyltransferase</keyword>
<dbReference type="Gene3D" id="3.50.50.60">
    <property type="entry name" value="FAD/NAD(P)-binding domain"/>
    <property type="match status" value="2"/>
</dbReference>
<evidence type="ECO:0000256" key="3">
    <source>
        <dbReference type="ARBA" id="ARBA00022827"/>
    </source>
</evidence>
<dbReference type="RefSeq" id="WP_047317832.1">
    <property type="nucleotide sequence ID" value="NZ_LDPO01000002.1"/>
</dbReference>
<evidence type="ECO:0000313" key="7">
    <source>
        <dbReference type="Proteomes" id="UP000036464"/>
    </source>
</evidence>
<dbReference type="InterPro" id="IPR027477">
    <property type="entry name" value="Succ_DH/fumarate_Rdtase_cat_sf"/>
</dbReference>
<evidence type="ECO:0000256" key="2">
    <source>
        <dbReference type="ARBA" id="ARBA00022630"/>
    </source>
</evidence>
<feature type="domain" description="FAD-dependent oxidoreductase 2 FAD-binding" evidence="5">
    <location>
        <begin position="9"/>
        <end position="501"/>
    </location>
</feature>
<reference evidence="6 7" key="1">
    <citation type="submission" date="2015-05" db="EMBL/GenBank/DDBJ databases">
        <title>Genome sequence of Mycobacterium heraklionense Davo strain.</title>
        <authorList>
            <person name="Greninger A.L."/>
            <person name="Cunningham G."/>
            <person name="Miller S."/>
        </authorList>
    </citation>
    <scope>NUCLEOTIDE SEQUENCE [LARGE SCALE GENOMIC DNA]</scope>
    <source>
        <strain evidence="6 7">Davo</strain>
    </source>
</reference>
<keyword evidence="7" id="KW-1185">Reference proteome</keyword>
<evidence type="ECO:0000256" key="4">
    <source>
        <dbReference type="ARBA" id="ARBA00023002"/>
    </source>
</evidence>
<proteinExistence type="predicted"/>
<keyword evidence="6" id="KW-0808">Transferase</keyword>
<keyword evidence="3" id="KW-0274">FAD</keyword>
<dbReference type="SUPFAM" id="SSF56425">
    <property type="entry name" value="Succinate dehydrogenase/fumarate reductase flavoprotein, catalytic domain"/>
    <property type="match status" value="1"/>
</dbReference>
<dbReference type="Gene3D" id="3.90.700.10">
    <property type="entry name" value="Succinate dehydrogenase/fumarate reductase flavoprotein, catalytic domain"/>
    <property type="match status" value="1"/>
</dbReference>
<dbReference type="EMBL" id="LDPO01000002">
    <property type="protein sequence ID" value="KLO30856.1"/>
    <property type="molecule type" value="Genomic_DNA"/>
</dbReference>
<dbReference type="PANTHER" id="PTHR43400:SF10">
    <property type="entry name" value="3-OXOSTEROID 1-DEHYDROGENASE"/>
    <property type="match status" value="1"/>
</dbReference>
<sequence length="538" mass="56955">MTTTSVTTDVVIVGYGAAGTSAAITARELGAEVIAVDRANGGGATAISGGIIYAGGGTSVQKDAGVHDTTEQMLDYLRLEVGDAVRPETLQRFVDGSPEMIDWLQARGVPFNSGLCPYKTSFPNNRYYLYHSGSENAGAFRAHTPPVQRGHRAYGKGTSGKKIYAPLAESARKLGVDFRPHTTVTELLQDSSGRVIGVRATTMGQAPRRIQRRYARLAALSSKPGVYYPPLRAAMDRRLEKLQRRYGREIEIIARRGVIICAGGFIANTEWRKRYAPEFNGGLPLGTSGDDGSGIALAQSVGAVTDHMDNVSVWKFITPPSAFISAIIVDADGRRVIDESRYGAAVGQAMVKNHGSRGWILADSRLMAEARRQLLTQTLWFQRAQGAALMFSGAVRGATLAEVARAAGIDAEGLAATVAAHNDAIDSGAEDPAGKPADFCRRIDQGPFTLMDISVQPNVLRPTPMLTLGGVRVSEDTGAVIDADGDPIPGLYSAGRTAVGIASRSYVSGLSIADCVFAGRRAGASAANATSYRCASTK</sequence>
<evidence type="ECO:0000313" key="6">
    <source>
        <dbReference type="EMBL" id="KLO30856.1"/>
    </source>
</evidence>
<comment type="cofactor">
    <cofactor evidence="1">
        <name>FAD</name>
        <dbReference type="ChEBI" id="CHEBI:57692"/>
    </cofactor>
</comment>
<keyword evidence="4" id="KW-0560">Oxidoreductase</keyword>
<organism evidence="6 7">
    <name type="scientific">Mycolicibacter heraklionensis</name>
    <dbReference type="NCBI Taxonomy" id="512402"/>
    <lineage>
        <taxon>Bacteria</taxon>
        <taxon>Bacillati</taxon>
        <taxon>Actinomycetota</taxon>
        <taxon>Actinomycetes</taxon>
        <taxon>Mycobacteriales</taxon>
        <taxon>Mycobacteriaceae</taxon>
        <taxon>Mycolicibacter</taxon>
    </lineage>
</organism>
<dbReference type="InterPro" id="IPR003953">
    <property type="entry name" value="FAD-dep_OxRdtase_2_FAD-bd"/>
</dbReference>
<dbReference type="InterPro" id="IPR050315">
    <property type="entry name" value="FAD-oxidoreductase_2"/>
</dbReference>
<gene>
    <name evidence="6" type="ORF">ABW16_03840</name>
</gene>
<dbReference type="NCBIfam" id="NF005511">
    <property type="entry name" value="PRK07121.1-4"/>
    <property type="match status" value="1"/>
</dbReference>
<evidence type="ECO:0000259" key="5">
    <source>
        <dbReference type="Pfam" id="PF00890"/>
    </source>
</evidence>
<keyword evidence="2" id="KW-0285">Flavoprotein</keyword>
<dbReference type="Proteomes" id="UP000036464">
    <property type="component" value="Unassembled WGS sequence"/>
</dbReference>
<dbReference type="PANTHER" id="PTHR43400">
    <property type="entry name" value="FUMARATE REDUCTASE"/>
    <property type="match status" value="1"/>
</dbReference>
<accession>A0ABR5FJ24</accession>
<comment type="caution">
    <text evidence="6">The sequence shown here is derived from an EMBL/GenBank/DDBJ whole genome shotgun (WGS) entry which is preliminary data.</text>
</comment>
<dbReference type="GO" id="GO:0032259">
    <property type="term" value="P:methylation"/>
    <property type="evidence" value="ECO:0007669"/>
    <property type="project" value="UniProtKB-KW"/>
</dbReference>
<name>A0ABR5FJ24_9MYCO</name>
<protein>
    <submittedName>
        <fullName evidence="6">23S rRNA methyltransferase</fullName>
    </submittedName>
</protein>
<dbReference type="InterPro" id="IPR036188">
    <property type="entry name" value="FAD/NAD-bd_sf"/>
</dbReference>
<dbReference type="SUPFAM" id="SSF51905">
    <property type="entry name" value="FAD/NAD(P)-binding domain"/>
    <property type="match status" value="1"/>
</dbReference>
<evidence type="ECO:0000256" key="1">
    <source>
        <dbReference type="ARBA" id="ARBA00001974"/>
    </source>
</evidence>